<dbReference type="Pfam" id="PF12680">
    <property type="entry name" value="SnoaL_2"/>
    <property type="match status" value="1"/>
</dbReference>
<dbReference type="EMBL" id="JAGSGD010000001">
    <property type="protein sequence ID" value="MBR7617775.1"/>
    <property type="molecule type" value="Genomic_DNA"/>
</dbReference>
<gene>
    <name evidence="2" type="ORF">JKL49_00105</name>
    <name evidence="3" type="ORF">JKL49_01900</name>
</gene>
<reference evidence="3" key="1">
    <citation type="submission" date="2021-01" db="EMBL/GenBank/DDBJ databases">
        <title>Genome sequence of Phenylobacterium sp. 20VBR1 isolated from a valley glaceir, Ny-Alesund, Svalbard.</title>
        <authorList>
            <person name="Thomas F.A."/>
            <person name="Krishnan K.P."/>
            <person name="Sinha R.K."/>
        </authorList>
    </citation>
    <scope>NUCLEOTIDE SEQUENCE</scope>
    <source>
        <strain evidence="3">20VBR1</strain>
    </source>
</reference>
<accession>A0A941HUM5</accession>
<name>A0A941HUM5_9CAUL</name>
<dbReference type="RefSeq" id="WP_215337284.1">
    <property type="nucleotide sequence ID" value="NZ_JAGSGD010000001.1"/>
</dbReference>
<evidence type="ECO:0000313" key="4">
    <source>
        <dbReference type="Proteomes" id="UP000622580"/>
    </source>
</evidence>
<dbReference type="Gene3D" id="3.10.450.50">
    <property type="match status" value="1"/>
</dbReference>
<dbReference type="EMBL" id="CP068570">
    <property type="protein sequence ID" value="QQZ50426.1"/>
    <property type="molecule type" value="Genomic_DNA"/>
</dbReference>
<reference evidence="2" key="2">
    <citation type="submission" date="2021-04" db="EMBL/GenBank/DDBJ databases">
        <title>Draft genome assembly of strain Phenylobacterium sp. 20VBR1 using MiniION and Illumina platforms.</title>
        <authorList>
            <person name="Thomas F.A."/>
            <person name="Krishnan K.P."/>
            <person name="Sinha R.K."/>
        </authorList>
    </citation>
    <scope>NUCLEOTIDE SEQUENCE</scope>
    <source>
        <strain evidence="2">20VBR1</strain>
    </source>
</reference>
<dbReference type="CDD" id="cd00531">
    <property type="entry name" value="NTF2_like"/>
    <property type="match status" value="1"/>
</dbReference>
<organism evidence="2 4">
    <name type="scientific">Phenylobacterium glaciei</name>
    <dbReference type="NCBI Taxonomy" id="2803784"/>
    <lineage>
        <taxon>Bacteria</taxon>
        <taxon>Pseudomonadati</taxon>
        <taxon>Pseudomonadota</taxon>
        <taxon>Alphaproteobacteria</taxon>
        <taxon>Caulobacterales</taxon>
        <taxon>Caulobacteraceae</taxon>
        <taxon>Phenylobacterium</taxon>
    </lineage>
</organism>
<dbReference type="Proteomes" id="UP000622580">
    <property type="component" value="Unassembled WGS sequence"/>
</dbReference>
<feature type="domain" description="SnoaL-like" evidence="1">
    <location>
        <begin position="6"/>
        <end position="104"/>
    </location>
</feature>
<dbReference type="InterPro" id="IPR032710">
    <property type="entry name" value="NTF2-like_dom_sf"/>
</dbReference>
<sequence>MEDFNRRWLAAWTAKDVEALLTFYTPDTLYFDQRTAAGIQGHDALAAYLKGLFGMTPSMRYEAEAVWEIKGGFCGRWYCTIGDAATPALRGFDLVLMEGDRIARNEVYVHTLGGPA</sequence>
<evidence type="ECO:0000259" key="1">
    <source>
        <dbReference type="Pfam" id="PF12680"/>
    </source>
</evidence>
<dbReference type="InterPro" id="IPR037401">
    <property type="entry name" value="SnoaL-like"/>
</dbReference>
<keyword evidence="4" id="KW-1185">Reference proteome</keyword>
<protein>
    <submittedName>
        <fullName evidence="2">Nuclear transport factor 2 family protein</fullName>
    </submittedName>
</protein>
<evidence type="ECO:0000313" key="2">
    <source>
        <dbReference type="EMBL" id="MBR7617775.1"/>
    </source>
</evidence>
<dbReference type="AlphaFoldDB" id="A0A941HUM5"/>
<proteinExistence type="predicted"/>
<evidence type="ECO:0000313" key="3">
    <source>
        <dbReference type="EMBL" id="QQZ50426.1"/>
    </source>
</evidence>
<dbReference type="SUPFAM" id="SSF54427">
    <property type="entry name" value="NTF2-like"/>
    <property type="match status" value="1"/>
</dbReference>